<evidence type="ECO:0000313" key="2">
    <source>
        <dbReference type="EMBL" id="KAA3157043.1"/>
    </source>
</evidence>
<dbReference type="InterPro" id="IPR006597">
    <property type="entry name" value="Sel1-like"/>
</dbReference>
<dbReference type="SMART" id="SM00671">
    <property type="entry name" value="SEL1"/>
    <property type="match status" value="6"/>
</dbReference>
<dbReference type="InterPro" id="IPR011990">
    <property type="entry name" value="TPR-like_helical_dom_sf"/>
</dbReference>
<keyword evidence="3" id="KW-1185">Reference proteome</keyword>
<dbReference type="Pfam" id="PF08238">
    <property type="entry name" value="Sel1"/>
    <property type="match status" value="6"/>
</dbReference>
<comment type="caution">
    <text evidence="2">The sequence shown here is derived from an EMBL/GenBank/DDBJ whole genome shotgun (WGS) entry which is preliminary data.</text>
</comment>
<proteinExistence type="predicted"/>
<dbReference type="InterPro" id="IPR050767">
    <property type="entry name" value="Sel1_AlgK"/>
</dbReference>
<accession>A0ABQ6RZP0</accession>
<gene>
    <name evidence="2" type="ORF">F2A26_15285</name>
</gene>
<dbReference type="PANTHER" id="PTHR11102:SF147">
    <property type="entry name" value="SEL1L ADAPTOR SUBUNIT OF ERAD E3 UBIQUITIN LIGASE"/>
    <property type="match status" value="1"/>
</dbReference>
<evidence type="ECO:0000313" key="3">
    <source>
        <dbReference type="Proteomes" id="UP000324870"/>
    </source>
</evidence>
<dbReference type="EMBL" id="VVND01000101">
    <property type="protein sequence ID" value="KAA3157043.1"/>
    <property type="molecule type" value="Genomic_DNA"/>
</dbReference>
<name>A0ABQ6RZP0_9BACT</name>
<protein>
    <submittedName>
        <fullName evidence="2">Sel1 repeat family protein</fullName>
    </submittedName>
</protein>
<feature type="chain" id="PRO_5046889903" evidence="1">
    <location>
        <begin position="27"/>
        <end position="321"/>
    </location>
</feature>
<reference evidence="2 3" key="1">
    <citation type="journal article" date="2019" name="Nat. Med.">
        <title>A library of human gut bacterial isolates paired with longitudinal multiomics data enables mechanistic microbiome research.</title>
        <authorList>
            <person name="Poyet M."/>
            <person name="Groussin M."/>
            <person name="Gibbons S.M."/>
            <person name="Avila-Pacheco J."/>
            <person name="Jiang X."/>
            <person name="Kearney S.M."/>
            <person name="Perrotta A.R."/>
            <person name="Berdy B."/>
            <person name="Zhao S."/>
            <person name="Lieberman T.D."/>
            <person name="Swanson P.K."/>
            <person name="Smith M."/>
            <person name="Roesemann S."/>
            <person name="Alexander J.E."/>
            <person name="Rich S.A."/>
            <person name="Livny J."/>
            <person name="Vlamakis H."/>
            <person name="Clish C."/>
            <person name="Bullock K."/>
            <person name="Deik A."/>
            <person name="Scott J."/>
            <person name="Pierce K.A."/>
            <person name="Xavier R.J."/>
            <person name="Alm E.J."/>
        </authorList>
    </citation>
    <scope>NUCLEOTIDE SEQUENCE [LARGE SCALE GENOMIC DNA]</scope>
    <source>
        <strain evidence="2 3">BIOML-A1</strain>
    </source>
</reference>
<organism evidence="2 3">
    <name type="scientific">Alistipes finegoldii</name>
    <dbReference type="NCBI Taxonomy" id="214856"/>
    <lineage>
        <taxon>Bacteria</taxon>
        <taxon>Pseudomonadati</taxon>
        <taxon>Bacteroidota</taxon>
        <taxon>Bacteroidia</taxon>
        <taxon>Bacteroidales</taxon>
        <taxon>Rikenellaceae</taxon>
        <taxon>Alistipes</taxon>
    </lineage>
</organism>
<keyword evidence="1" id="KW-0732">Signal</keyword>
<feature type="non-terminal residue" evidence="2">
    <location>
        <position position="1"/>
    </location>
</feature>
<feature type="signal peptide" evidence="1">
    <location>
        <begin position="1"/>
        <end position="26"/>
    </location>
</feature>
<dbReference type="PANTHER" id="PTHR11102">
    <property type="entry name" value="SEL-1-LIKE PROTEIN"/>
    <property type="match status" value="1"/>
</dbReference>
<dbReference type="SUPFAM" id="SSF81901">
    <property type="entry name" value="HCP-like"/>
    <property type="match status" value="2"/>
</dbReference>
<dbReference type="Proteomes" id="UP000324870">
    <property type="component" value="Unassembled WGS sequence"/>
</dbReference>
<sequence length="321" mass="35492">GMKRHCRWWFLAGLCALCLAQPSLQASPVPPSPVSSGEGDFDAYLAGLREKAMNGDAAAAKQLVVHYEVAGNVPETSRWMNQYVSLTEKAADAGNVSAMLDLGKLFYTGSRLYPKNMEKARFWFTRAADSGNADAQYQTAAMISKGMGGLRDEALATSYYEKALHSWQKEAEAGDPKAALWVGLLYERKLVPGSSPEKSVPWLTRAAEHGNLTAQGLLGFKYRDGLGVPRYANWAVQWFEKAAQQKDLGAVMELGIMYRDGKYMPRDMEKARQWFEKGAEWKDPYSMAALADMLMEDSPSGEHAARALSLYREAAAMLPRP</sequence>
<evidence type="ECO:0000256" key="1">
    <source>
        <dbReference type="SAM" id="SignalP"/>
    </source>
</evidence>
<dbReference type="Gene3D" id="1.25.40.10">
    <property type="entry name" value="Tetratricopeptide repeat domain"/>
    <property type="match status" value="2"/>
</dbReference>